<evidence type="ECO:0000313" key="2">
    <source>
        <dbReference type="EMBL" id="ORY53580.1"/>
    </source>
</evidence>
<comment type="caution">
    <text evidence="2">The sequence shown here is derived from an EMBL/GenBank/DDBJ whole genome shotgun (WGS) entry which is preliminary data.</text>
</comment>
<organism evidence="2 3">
    <name type="scientific">Rhizoclosmatium globosum</name>
    <dbReference type="NCBI Taxonomy" id="329046"/>
    <lineage>
        <taxon>Eukaryota</taxon>
        <taxon>Fungi</taxon>
        <taxon>Fungi incertae sedis</taxon>
        <taxon>Chytridiomycota</taxon>
        <taxon>Chytridiomycota incertae sedis</taxon>
        <taxon>Chytridiomycetes</taxon>
        <taxon>Chytridiales</taxon>
        <taxon>Chytriomycetaceae</taxon>
        <taxon>Rhizoclosmatium</taxon>
    </lineage>
</organism>
<evidence type="ECO:0000313" key="3">
    <source>
        <dbReference type="Proteomes" id="UP000193642"/>
    </source>
</evidence>
<proteinExistence type="predicted"/>
<name>A0A1Y2D2V3_9FUNG</name>
<evidence type="ECO:0000256" key="1">
    <source>
        <dbReference type="SAM" id="MobiDB-lite"/>
    </source>
</evidence>
<dbReference type="Proteomes" id="UP000193642">
    <property type="component" value="Unassembled WGS sequence"/>
</dbReference>
<sequence>MGKKKKSRAIAIANNSGSVDAEALESTEAPEGDSADDAMHAPPPIDAEANGPIRSGHVDGGVFALDDDDNDHQPPTRSKPKSRRQSRHPRSASQSSNTTKS</sequence>
<accession>A0A1Y2D2V3</accession>
<protein>
    <submittedName>
        <fullName evidence="2">Uncharacterized protein</fullName>
    </submittedName>
</protein>
<keyword evidence="3" id="KW-1185">Reference proteome</keyword>
<feature type="compositionally biased region" description="Acidic residues" evidence="1">
    <location>
        <begin position="22"/>
        <end position="36"/>
    </location>
</feature>
<feature type="region of interest" description="Disordered" evidence="1">
    <location>
        <begin position="1"/>
        <end position="101"/>
    </location>
</feature>
<dbReference type="AlphaFoldDB" id="A0A1Y2D2V3"/>
<reference evidence="2 3" key="1">
    <citation type="submission" date="2016-07" db="EMBL/GenBank/DDBJ databases">
        <title>Pervasive Adenine N6-methylation of Active Genes in Fungi.</title>
        <authorList>
            <consortium name="DOE Joint Genome Institute"/>
            <person name="Mondo S.J."/>
            <person name="Dannebaum R.O."/>
            <person name="Kuo R.C."/>
            <person name="Labutti K."/>
            <person name="Haridas S."/>
            <person name="Kuo A."/>
            <person name="Salamov A."/>
            <person name="Ahrendt S.R."/>
            <person name="Lipzen A."/>
            <person name="Sullivan W."/>
            <person name="Andreopoulos W.B."/>
            <person name="Clum A."/>
            <person name="Lindquist E."/>
            <person name="Daum C."/>
            <person name="Ramamoorthy G.K."/>
            <person name="Gryganskyi A."/>
            <person name="Culley D."/>
            <person name="Magnuson J.K."/>
            <person name="James T.Y."/>
            <person name="O'Malley M.A."/>
            <person name="Stajich J.E."/>
            <person name="Spatafora J.W."/>
            <person name="Visel A."/>
            <person name="Grigoriev I.V."/>
        </authorList>
    </citation>
    <scope>NUCLEOTIDE SEQUENCE [LARGE SCALE GENOMIC DNA]</scope>
    <source>
        <strain evidence="2 3">JEL800</strain>
    </source>
</reference>
<feature type="compositionally biased region" description="Polar residues" evidence="1">
    <location>
        <begin position="91"/>
        <end position="101"/>
    </location>
</feature>
<feature type="compositionally biased region" description="Basic residues" evidence="1">
    <location>
        <begin position="78"/>
        <end position="90"/>
    </location>
</feature>
<gene>
    <name evidence="2" type="ORF">BCR33DRAFT_732438</name>
</gene>
<dbReference type="EMBL" id="MCGO01000001">
    <property type="protein sequence ID" value="ORY53580.1"/>
    <property type="molecule type" value="Genomic_DNA"/>
</dbReference>